<dbReference type="KEGG" id="mis:MICPUN_106619"/>
<evidence type="ECO:0000256" key="4">
    <source>
        <dbReference type="ARBA" id="ARBA00023212"/>
    </source>
</evidence>
<gene>
    <name evidence="8" type="ORF">MICPUN_106619</name>
</gene>
<evidence type="ECO:0000313" key="8">
    <source>
        <dbReference type="EMBL" id="ACO67982.1"/>
    </source>
</evidence>
<comment type="subcellular location">
    <subcellularLocation>
        <location evidence="1">Cell projection</location>
        <location evidence="1">Cilium</location>
    </subcellularLocation>
    <subcellularLocation>
        <location evidence="2">Cytoplasm</location>
        <location evidence="2">Cytoskeleton</location>
    </subcellularLocation>
</comment>
<dbReference type="Pfam" id="PF13864">
    <property type="entry name" value="Enkurin"/>
    <property type="match status" value="1"/>
</dbReference>
<organism evidence="8 9">
    <name type="scientific">Micromonas commoda (strain RCC299 / NOUM17 / CCMP2709)</name>
    <name type="common">Picoplanktonic green alga</name>
    <dbReference type="NCBI Taxonomy" id="296587"/>
    <lineage>
        <taxon>Eukaryota</taxon>
        <taxon>Viridiplantae</taxon>
        <taxon>Chlorophyta</taxon>
        <taxon>Mamiellophyceae</taxon>
        <taxon>Mamiellales</taxon>
        <taxon>Mamiellaceae</taxon>
        <taxon>Micromonas</taxon>
    </lineage>
</organism>
<dbReference type="Proteomes" id="UP000002009">
    <property type="component" value="Chromosome 16"/>
</dbReference>
<dbReference type="PROSITE" id="PS51665">
    <property type="entry name" value="ENKURIN"/>
    <property type="match status" value="1"/>
</dbReference>
<protein>
    <recommendedName>
        <fullName evidence="7">Enkurin domain-containing protein</fullName>
    </recommendedName>
</protein>
<evidence type="ECO:0000313" key="9">
    <source>
        <dbReference type="Proteomes" id="UP000002009"/>
    </source>
</evidence>
<reference evidence="8 9" key="1">
    <citation type="journal article" date="2009" name="Science">
        <title>Green evolution and dynamic adaptations revealed by genomes of the marine picoeukaryotes Micromonas.</title>
        <authorList>
            <person name="Worden A.Z."/>
            <person name="Lee J.H."/>
            <person name="Mock T."/>
            <person name="Rouze P."/>
            <person name="Simmons M.P."/>
            <person name="Aerts A.L."/>
            <person name="Allen A.E."/>
            <person name="Cuvelier M.L."/>
            <person name="Derelle E."/>
            <person name="Everett M.V."/>
            <person name="Foulon E."/>
            <person name="Grimwood J."/>
            <person name="Gundlach H."/>
            <person name="Henrissat B."/>
            <person name="Napoli C."/>
            <person name="McDonald S.M."/>
            <person name="Parker M.S."/>
            <person name="Rombauts S."/>
            <person name="Salamov A."/>
            <person name="Von Dassow P."/>
            <person name="Badger J.H."/>
            <person name="Coutinho P.M."/>
            <person name="Demir E."/>
            <person name="Dubchak I."/>
            <person name="Gentemann C."/>
            <person name="Eikrem W."/>
            <person name="Gready J.E."/>
            <person name="John U."/>
            <person name="Lanier W."/>
            <person name="Lindquist E.A."/>
            <person name="Lucas S."/>
            <person name="Mayer K.F."/>
            <person name="Moreau H."/>
            <person name="Not F."/>
            <person name="Otillar R."/>
            <person name="Panaud O."/>
            <person name="Pangilinan J."/>
            <person name="Paulsen I."/>
            <person name="Piegu B."/>
            <person name="Poliakov A."/>
            <person name="Robbens S."/>
            <person name="Schmutz J."/>
            <person name="Toulza E."/>
            <person name="Wyss T."/>
            <person name="Zelensky A."/>
            <person name="Zhou K."/>
            <person name="Armbrust E.V."/>
            <person name="Bhattacharya D."/>
            <person name="Goodenough U.W."/>
            <person name="Van de Peer Y."/>
            <person name="Grigoriev I.V."/>
        </authorList>
    </citation>
    <scope>NUCLEOTIDE SEQUENCE [LARGE SCALE GENOMIC DNA]</scope>
    <source>
        <strain evidence="9">RCC299 / NOUM17</strain>
    </source>
</reference>
<feature type="compositionally biased region" description="Low complexity" evidence="6">
    <location>
        <begin position="114"/>
        <end position="132"/>
    </location>
</feature>
<dbReference type="OMA" id="RIDYMAR"/>
<evidence type="ECO:0000256" key="1">
    <source>
        <dbReference type="ARBA" id="ARBA00004138"/>
    </source>
</evidence>
<dbReference type="OrthoDB" id="10264920at2759"/>
<feature type="region of interest" description="Disordered" evidence="6">
    <location>
        <begin position="112"/>
        <end position="143"/>
    </location>
</feature>
<dbReference type="InterPro" id="IPR027012">
    <property type="entry name" value="Enkurin_dom"/>
</dbReference>
<sequence>MADIALGYRDGSADEILYGVTNENGFGIENLPRRTSFRRPLATHHTNSSQVGLAMNPAAGSNVREMQRRRGIKPTDHHRQNLAKLREQSAKNQARKLKEAAEKDAMMKSHIGAADRAAQRARAASSRPASAAPRPPTTVSREESVYGTDFVRQNSTMTVAEAAAKGKERVAEMRRAQEETRRANDFIAKRDYGRVPDYLVERKLELAERERERREKEELAHIPPGMRVLPEDERLRTLEILAENRQDVEEKLLALPIAKDGTPVVHRRKAELEARLAEIEDAQRIFGRSTVLVRA</sequence>
<proteinExistence type="predicted"/>
<dbReference type="InParanoid" id="C1EJ61"/>
<dbReference type="EMBL" id="CP001334">
    <property type="protein sequence ID" value="ACO67982.1"/>
    <property type="molecule type" value="Genomic_DNA"/>
</dbReference>
<evidence type="ECO:0000259" key="7">
    <source>
        <dbReference type="PROSITE" id="PS51665"/>
    </source>
</evidence>
<dbReference type="PANTHER" id="PTHR21490">
    <property type="entry name" value="ENKURIN-RELATED"/>
    <property type="match status" value="1"/>
</dbReference>
<dbReference type="AlphaFoldDB" id="C1EJ61"/>
<evidence type="ECO:0000256" key="2">
    <source>
        <dbReference type="ARBA" id="ARBA00004245"/>
    </source>
</evidence>
<name>C1EJ61_MICCC</name>
<keyword evidence="5" id="KW-0966">Cell projection</keyword>
<accession>C1EJ61</accession>
<keyword evidence="4" id="KW-0206">Cytoskeleton</keyword>
<dbReference type="GO" id="GO:0005881">
    <property type="term" value="C:cytoplasmic microtubule"/>
    <property type="evidence" value="ECO:0007669"/>
    <property type="project" value="TreeGrafter"/>
</dbReference>
<keyword evidence="9" id="KW-1185">Reference proteome</keyword>
<feature type="domain" description="Enkurin" evidence="7">
    <location>
        <begin position="201"/>
        <end position="294"/>
    </location>
</feature>
<keyword evidence="3" id="KW-0963">Cytoplasm</keyword>
<dbReference type="PANTHER" id="PTHR21490:SF2">
    <property type="entry name" value="ENKURIN DOMAIN-CONTAINING PROTEIN 1"/>
    <property type="match status" value="1"/>
</dbReference>
<evidence type="ECO:0000256" key="3">
    <source>
        <dbReference type="ARBA" id="ARBA00022490"/>
    </source>
</evidence>
<dbReference type="eggNOG" id="ENOG502QU1P">
    <property type="taxonomic scope" value="Eukaryota"/>
</dbReference>
<dbReference type="GO" id="GO:0005929">
    <property type="term" value="C:cilium"/>
    <property type="evidence" value="ECO:0007669"/>
    <property type="project" value="UniProtKB-SubCell"/>
</dbReference>
<evidence type="ECO:0000256" key="6">
    <source>
        <dbReference type="SAM" id="MobiDB-lite"/>
    </source>
</evidence>
<dbReference type="RefSeq" id="XP_002506724.1">
    <property type="nucleotide sequence ID" value="XM_002506678.1"/>
</dbReference>
<dbReference type="GeneID" id="8249657"/>
<evidence type="ECO:0000256" key="5">
    <source>
        <dbReference type="ARBA" id="ARBA00023273"/>
    </source>
</evidence>
<dbReference type="InterPro" id="IPR052102">
    <property type="entry name" value="Enkurin_domain-protein"/>
</dbReference>
<dbReference type="STRING" id="296587.C1EJ61"/>